<feature type="compositionally biased region" description="Basic and acidic residues" evidence="1">
    <location>
        <begin position="109"/>
        <end position="125"/>
    </location>
</feature>
<feature type="compositionally biased region" description="Basic and acidic residues" evidence="1">
    <location>
        <begin position="133"/>
        <end position="165"/>
    </location>
</feature>
<gene>
    <name evidence="3" type="ORF">TWF730_007705</name>
</gene>
<keyword evidence="2" id="KW-0732">Signal</keyword>
<proteinExistence type="predicted"/>
<dbReference type="Proteomes" id="UP001373714">
    <property type="component" value="Unassembled WGS sequence"/>
</dbReference>
<keyword evidence="4" id="KW-1185">Reference proteome</keyword>
<evidence type="ECO:0000256" key="1">
    <source>
        <dbReference type="SAM" id="MobiDB-lite"/>
    </source>
</evidence>
<accession>A0AAV9VBC0</accession>
<sequence length="417" mass="44132">MKPTFVHSFLCLAAGIRFADAYAYAAGCNADNCARGVTGTAVRIPISQRAADCSKFMGAMGPAPTTITTTVMKTVVVSSTVGTRTETQTSSGEEEEETPTFGKVAATDGKADDKKDDKEDDKKDDKEDDKDDKDDKPAEGDAAKDTTDAAKNVDDTPAAADEKKADKLRRRSPYGNDEELAKEAKPAPATTPAPKPATTGKEVPEYASHCSGSVRYSSACSCWGIRAGSASPSTETEVVTKTTTSVVQITAVVKKMSIVCSKTQEKCGETCKNVFTDTKNCGACDVKCKDGASCIHGVCTEPACEGVGEWQCNNESKKGCNGGTDHETFCMKGVKGSFCTSFANLPLCPRTEADGCKSDDECGKGQICGHIACCGWNICIKPHFPDPIGGPLSKAAKTSRLLKRENKLRLRSLAQTD</sequence>
<evidence type="ECO:0000256" key="2">
    <source>
        <dbReference type="SAM" id="SignalP"/>
    </source>
</evidence>
<name>A0AAV9VBC0_9PEZI</name>
<feature type="compositionally biased region" description="Low complexity" evidence="1">
    <location>
        <begin position="81"/>
        <end position="91"/>
    </location>
</feature>
<reference evidence="3 4" key="1">
    <citation type="submission" date="2019-10" db="EMBL/GenBank/DDBJ databases">
        <authorList>
            <person name="Palmer J.M."/>
        </authorList>
    </citation>
    <scope>NUCLEOTIDE SEQUENCE [LARGE SCALE GENOMIC DNA]</scope>
    <source>
        <strain evidence="3 4">TWF730</strain>
    </source>
</reference>
<dbReference type="AlphaFoldDB" id="A0AAV9VBC0"/>
<dbReference type="EMBL" id="JAVHNS010000004">
    <property type="protein sequence ID" value="KAK6358364.1"/>
    <property type="molecule type" value="Genomic_DNA"/>
</dbReference>
<evidence type="ECO:0000313" key="3">
    <source>
        <dbReference type="EMBL" id="KAK6358364.1"/>
    </source>
</evidence>
<feature type="chain" id="PRO_5043530270" evidence="2">
    <location>
        <begin position="22"/>
        <end position="417"/>
    </location>
</feature>
<comment type="caution">
    <text evidence="3">The sequence shown here is derived from an EMBL/GenBank/DDBJ whole genome shotgun (WGS) entry which is preliminary data.</text>
</comment>
<feature type="signal peptide" evidence="2">
    <location>
        <begin position="1"/>
        <end position="21"/>
    </location>
</feature>
<protein>
    <submittedName>
        <fullName evidence="3">Uncharacterized protein</fullName>
    </submittedName>
</protein>
<evidence type="ECO:0000313" key="4">
    <source>
        <dbReference type="Proteomes" id="UP001373714"/>
    </source>
</evidence>
<feature type="region of interest" description="Disordered" evidence="1">
    <location>
        <begin position="81"/>
        <end position="203"/>
    </location>
</feature>
<organism evidence="3 4">
    <name type="scientific">Orbilia blumenaviensis</name>
    <dbReference type="NCBI Taxonomy" id="1796055"/>
    <lineage>
        <taxon>Eukaryota</taxon>
        <taxon>Fungi</taxon>
        <taxon>Dikarya</taxon>
        <taxon>Ascomycota</taxon>
        <taxon>Pezizomycotina</taxon>
        <taxon>Orbiliomycetes</taxon>
        <taxon>Orbiliales</taxon>
        <taxon>Orbiliaceae</taxon>
        <taxon>Orbilia</taxon>
    </lineage>
</organism>